<keyword evidence="1" id="KW-0812">Transmembrane</keyword>
<feature type="transmembrane region" description="Helical" evidence="1">
    <location>
        <begin position="148"/>
        <end position="169"/>
    </location>
</feature>
<gene>
    <name evidence="2" type="ORF">ENT43_01960</name>
</gene>
<accession>A0A7C4R869</accession>
<organism evidence="2">
    <name type="scientific">candidate division CPR3 bacterium</name>
    <dbReference type="NCBI Taxonomy" id="2268181"/>
    <lineage>
        <taxon>Bacteria</taxon>
        <taxon>Bacteria division CPR3</taxon>
    </lineage>
</organism>
<name>A0A7C4R869_UNCC3</name>
<reference evidence="2" key="1">
    <citation type="journal article" date="2020" name="mSystems">
        <title>Genome- and Community-Level Interaction Insights into Carbon Utilization and Element Cycling Functions of Hydrothermarchaeota in Hydrothermal Sediment.</title>
        <authorList>
            <person name="Zhou Z."/>
            <person name="Liu Y."/>
            <person name="Xu W."/>
            <person name="Pan J."/>
            <person name="Luo Z.H."/>
            <person name="Li M."/>
        </authorList>
    </citation>
    <scope>NUCLEOTIDE SEQUENCE [LARGE SCALE GENOMIC DNA]</scope>
    <source>
        <strain evidence="2">SpSt-579</strain>
    </source>
</reference>
<sequence>MDNDNQNETENKTPKIPYAVFYKEIKLPEENLSKEEVKEKYLLEIQGEYIELKESENILNSLFFFDLAHKYCPELVFINKTGEKFILFIHHNEPIIRDEKLKTKLIFEKWPKNDKEIEEKEVVFDLQDKSDNDIRKITRKIKSKFQKAIIKGGSILMILSTFHSLYGFAQEVYYQDKNNKLAKIR</sequence>
<proteinExistence type="predicted"/>
<protein>
    <submittedName>
        <fullName evidence="2">Uncharacterized protein</fullName>
    </submittedName>
</protein>
<evidence type="ECO:0000256" key="1">
    <source>
        <dbReference type="SAM" id="Phobius"/>
    </source>
</evidence>
<evidence type="ECO:0000313" key="2">
    <source>
        <dbReference type="EMBL" id="HGT71004.1"/>
    </source>
</evidence>
<keyword evidence="1" id="KW-1133">Transmembrane helix</keyword>
<dbReference type="EMBL" id="DSYQ01000007">
    <property type="protein sequence ID" value="HGT71004.1"/>
    <property type="molecule type" value="Genomic_DNA"/>
</dbReference>
<comment type="caution">
    <text evidence="2">The sequence shown here is derived from an EMBL/GenBank/DDBJ whole genome shotgun (WGS) entry which is preliminary data.</text>
</comment>
<keyword evidence="1" id="KW-0472">Membrane</keyword>
<dbReference type="AlphaFoldDB" id="A0A7C4R869"/>